<evidence type="ECO:0000256" key="7">
    <source>
        <dbReference type="SAM" id="MobiDB-lite"/>
    </source>
</evidence>
<dbReference type="GO" id="GO:0015293">
    <property type="term" value="F:symporter activity"/>
    <property type="evidence" value="ECO:0007669"/>
    <property type="project" value="UniProtKB-KW"/>
</dbReference>
<dbReference type="PANTHER" id="PTHR42865:SF7">
    <property type="entry name" value="PROTON_GLUTAMATE-ASPARTATE SYMPORTER"/>
    <property type="match status" value="1"/>
</dbReference>
<feature type="transmembrane region" description="Helical" evidence="8">
    <location>
        <begin position="125"/>
        <end position="146"/>
    </location>
</feature>
<feature type="transmembrane region" description="Helical" evidence="8">
    <location>
        <begin position="90"/>
        <end position="113"/>
    </location>
</feature>
<accession>A0A1I4K037</accession>
<reference evidence="10" key="1">
    <citation type="submission" date="2016-10" db="EMBL/GenBank/DDBJ databases">
        <authorList>
            <person name="Varghese N."/>
            <person name="Submissions S."/>
        </authorList>
    </citation>
    <scope>NUCLEOTIDE SEQUENCE [LARGE SCALE GENOMIC DNA]</scope>
    <source>
        <strain evidence="10">PL19</strain>
    </source>
</reference>
<feature type="region of interest" description="Disordered" evidence="7">
    <location>
        <begin position="1"/>
        <end position="35"/>
    </location>
</feature>
<feature type="transmembrane region" description="Helical" evidence="8">
    <location>
        <begin position="52"/>
        <end position="70"/>
    </location>
</feature>
<feature type="transmembrane region" description="Helical" evidence="8">
    <location>
        <begin position="268"/>
        <end position="286"/>
    </location>
</feature>
<evidence type="ECO:0000256" key="8">
    <source>
        <dbReference type="SAM" id="Phobius"/>
    </source>
</evidence>
<feature type="compositionally biased region" description="Gly residues" evidence="7">
    <location>
        <begin position="467"/>
        <end position="481"/>
    </location>
</feature>
<dbReference type="PANTHER" id="PTHR42865">
    <property type="entry name" value="PROTON/GLUTAMATE-ASPARTATE SYMPORTER"/>
    <property type="match status" value="1"/>
</dbReference>
<dbReference type="Pfam" id="PF00375">
    <property type="entry name" value="SDF"/>
    <property type="match status" value="1"/>
</dbReference>
<evidence type="ECO:0000256" key="2">
    <source>
        <dbReference type="ARBA" id="ARBA00022448"/>
    </source>
</evidence>
<evidence type="ECO:0000256" key="5">
    <source>
        <dbReference type="ARBA" id="ARBA00022989"/>
    </source>
</evidence>
<dbReference type="GO" id="GO:0006835">
    <property type="term" value="P:dicarboxylic acid transport"/>
    <property type="evidence" value="ECO:0007669"/>
    <property type="project" value="TreeGrafter"/>
</dbReference>
<keyword evidence="10" id="KW-1185">Reference proteome</keyword>
<evidence type="ECO:0000256" key="1">
    <source>
        <dbReference type="ARBA" id="ARBA00004651"/>
    </source>
</evidence>
<dbReference type="EMBL" id="FOSG01000025">
    <property type="protein sequence ID" value="SFL72145.1"/>
    <property type="molecule type" value="Genomic_DNA"/>
</dbReference>
<keyword evidence="4 8" id="KW-0812">Transmembrane</keyword>
<evidence type="ECO:0000256" key="4">
    <source>
        <dbReference type="ARBA" id="ARBA00022692"/>
    </source>
</evidence>
<feature type="transmembrane region" description="Helical" evidence="8">
    <location>
        <begin position="190"/>
        <end position="207"/>
    </location>
</feature>
<feature type="transmembrane region" description="Helical" evidence="8">
    <location>
        <begin position="228"/>
        <end position="248"/>
    </location>
</feature>
<keyword evidence="3" id="KW-1003">Cell membrane</keyword>
<evidence type="ECO:0000256" key="6">
    <source>
        <dbReference type="ARBA" id="ARBA00023136"/>
    </source>
</evidence>
<dbReference type="PRINTS" id="PR00173">
    <property type="entry name" value="EDTRNSPORT"/>
</dbReference>
<dbReference type="InterPro" id="IPR036458">
    <property type="entry name" value="Na:dicarbo_symporter_sf"/>
</dbReference>
<dbReference type="AlphaFoldDB" id="A0A1I4K037"/>
<sequence length="490" mass="50513">MSHRSVSVSSNTSSSAPDESSSPEESSSTAEAAAAGEAAAPKRRTGLAGVPFWAQILLGLVLGALLGWIARSGDVAWLSTALDKIGGTFVQLLKLAVGPLVFFAITVSITNLRNVSGAARLAGRTLLWFMATSLIAVGIGLTIGLLTNPGAGTGLSPKDGARPEQAGSWLDFLTGIIPTDVITPFTELNVLQIVFMAAVAGVAALRIGERAAPLLSFSESALTLLQKALWWVIRLAPLGTLGLIGRAIDQYGWDLIGQYATFTADVYIGSLLVMFGVYPLLLALAARVSPLQFFRGAWPAIQLGFVSRSSVGTMPVTQKAIERLGVPREYASFAAPFGATTKMDGCAAVYPALAAIFVAEIFGISLGIGDYVLIAFVSVIGSAATAGLTGATVMTTLTLSTLGLPLEGVGLLLAIDPVLDMIRTATNVAGQAAVPVVVAARERILDLDAFRRARSFDIDALDDTEGEGIGTVPAGGAGGRQSGEPAPATA</sequence>
<evidence type="ECO:0000256" key="3">
    <source>
        <dbReference type="ARBA" id="ARBA00022475"/>
    </source>
</evidence>
<dbReference type="Gene3D" id="1.10.3860.10">
    <property type="entry name" value="Sodium:dicarboxylate symporter"/>
    <property type="match status" value="1"/>
</dbReference>
<keyword evidence="6 8" id="KW-0472">Membrane</keyword>
<dbReference type="Proteomes" id="UP000198928">
    <property type="component" value="Unassembled WGS sequence"/>
</dbReference>
<gene>
    <name evidence="9" type="ORF">SAMN05192584_12546</name>
</gene>
<keyword evidence="2" id="KW-0813">Transport</keyword>
<feature type="region of interest" description="Disordered" evidence="7">
    <location>
        <begin position="467"/>
        <end position="490"/>
    </location>
</feature>
<dbReference type="GO" id="GO:0005886">
    <property type="term" value="C:plasma membrane"/>
    <property type="evidence" value="ECO:0007669"/>
    <property type="project" value="UniProtKB-SubCell"/>
</dbReference>
<comment type="subcellular location">
    <subcellularLocation>
        <location evidence="1">Cell membrane</location>
        <topology evidence="1">Multi-pass membrane protein</topology>
    </subcellularLocation>
</comment>
<organism evidence="9 10">
    <name type="scientific">Streptomyces pini</name>
    <dbReference type="NCBI Taxonomy" id="1520580"/>
    <lineage>
        <taxon>Bacteria</taxon>
        <taxon>Bacillati</taxon>
        <taxon>Actinomycetota</taxon>
        <taxon>Actinomycetes</taxon>
        <taxon>Kitasatosporales</taxon>
        <taxon>Streptomycetaceae</taxon>
        <taxon>Streptomyces</taxon>
    </lineage>
</organism>
<feature type="transmembrane region" description="Helical" evidence="8">
    <location>
        <begin position="374"/>
        <end position="397"/>
    </location>
</feature>
<proteinExistence type="predicted"/>
<dbReference type="SUPFAM" id="SSF118215">
    <property type="entry name" value="Proton glutamate symport protein"/>
    <property type="match status" value="1"/>
</dbReference>
<name>A0A1I4K037_9ACTN</name>
<feature type="transmembrane region" description="Helical" evidence="8">
    <location>
        <begin position="347"/>
        <end position="368"/>
    </location>
</feature>
<dbReference type="OrthoDB" id="9766690at2"/>
<evidence type="ECO:0000313" key="10">
    <source>
        <dbReference type="Proteomes" id="UP000198928"/>
    </source>
</evidence>
<evidence type="ECO:0000313" key="9">
    <source>
        <dbReference type="EMBL" id="SFL72145.1"/>
    </source>
</evidence>
<dbReference type="InterPro" id="IPR001991">
    <property type="entry name" value="Na-dicarboxylate_symporter"/>
</dbReference>
<protein>
    <submittedName>
        <fullName evidence="9">Na+/H+-dicarboxylate symporter</fullName>
    </submittedName>
</protein>
<keyword evidence="5 8" id="KW-1133">Transmembrane helix</keyword>